<dbReference type="InterPro" id="IPR029787">
    <property type="entry name" value="Nucleotide_cyclase"/>
</dbReference>
<dbReference type="SMART" id="SM00091">
    <property type="entry name" value="PAS"/>
    <property type="match status" value="1"/>
</dbReference>
<dbReference type="InterPro" id="IPR035965">
    <property type="entry name" value="PAS-like_dom_sf"/>
</dbReference>
<dbReference type="GO" id="GO:0000160">
    <property type="term" value="P:phosphorelay signal transduction system"/>
    <property type="evidence" value="ECO:0007669"/>
    <property type="project" value="InterPro"/>
</dbReference>
<dbReference type="NCBIfam" id="TIGR00229">
    <property type="entry name" value="sensory_box"/>
    <property type="match status" value="1"/>
</dbReference>
<dbReference type="Pfam" id="PF00989">
    <property type="entry name" value="PAS"/>
    <property type="match status" value="1"/>
</dbReference>
<evidence type="ECO:0000256" key="2">
    <source>
        <dbReference type="SAM" id="Coils"/>
    </source>
</evidence>
<protein>
    <submittedName>
        <fullName evidence="6">PAS domain S-box-containing protein/diguanylate cyclase (GGDEF) domain-containing protein</fullName>
    </submittedName>
</protein>
<proteinExistence type="predicted"/>
<dbReference type="InterPro" id="IPR001789">
    <property type="entry name" value="Sig_transdc_resp-reg_receiver"/>
</dbReference>
<dbReference type="PANTHER" id="PTHR33121:SF23">
    <property type="entry name" value="CYCLIC DI-GMP PHOSPHODIESTERASE PDEB"/>
    <property type="match status" value="1"/>
</dbReference>
<dbReference type="Gene3D" id="3.30.70.270">
    <property type="match status" value="1"/>
</dbReference>
<dbReference type="Proteomes" id="UP000184000">
    <property type="component" value="Unassembled WGS sequence"/>
</dbReference>
<evidence type="ECO:0000313" key="6">
    <source>
        <dbReference type="EMBL" id="SHG53307.1"/>
    </source>
</evidence>
<dbReference type="SMART" id="SM00052">
    <property type="entry name" value="EAL"/>
    <property type="match status" value="1"/>
</dbReference>
<dbReference type="InterPro" id="IPR050706">
    <property type="entry name" value="Cyclic-di-GMP_PDE-like"/>
</dbReference>
<feature type="domain" description="EAL" evidence="4">
    <location>
        <begin position="445"/>
        <end position="696"/>
    </location>
</feature>
<dbReference type="GO" id="GO:0006355">
    <property type="term" value="P:regulation of DNA-templated transcription"/>
    <property type="evidence" value="ECO:0007669"/>
    <property type="project" value="InterPro"/>
</dbReference>
<dbReference type="Gene3D" id="3.20.20.450">
    <property type="entry name" value="EAL domain"/>
    <property type="match status" value="1"/>
</dbReference>
<dbReference type="PROSITE" id="PS50887">
    <property type="entry name" value="GGDEF"/>
    <property type="match status" value="1"/>
</dbReference>
<evidence type="ECO:0000259" key="5">
    <source>
        <dbReference type="PROSITE" id="PS50887"/>
    </source>
</evidence>
<evidence type="ECO:0000259" key="3">
    <source>
        <dbReference type="PROSITE" id="PS50110"/>
    </source>
</evidence>
<dbReference type="EMBL" id="FQXA01000001">
    <property type="protein sequence ID" value="SHG53307.1"/>
    <property type="molecule type" value="Genomic_DNA"/>
</dbReference>
<dbReference type="SMART" id="SM00267">
    <property type="entry name" value="GGDEF"/>
    <property type="match status" value="1"/>
</dbReference>
<dbReference type="SUPFAM" id="SSF52172">
    <property type="entry name" value="CheY-like"/>
    <property type="match status" value="1"/>
</dbReference>
<dbReference type="CDD" id="cd01948">
    <property type="entry name" value="EAL"/>
    <property type="match status" value="1"/>
</dbReference>
<name>A0A1M5KKI2_9GAMM</name>
<dbReference type="InterPro" id="IPR011006">
    <property type="entry name" value="CheY-like_superfamily"/>
</dbReference>
<dbReference type="PROSITE" id="PS50883">
    <property type="entry name" value="EAL"/>
    <property type="match status" value="1"/>
</dbReference>
<dbReference type="CDD" id="cd01949">
    <property type="entry name" value="GGDEF"/>
    <property type="match status" value="1"/>
</dbReference>
<dbReference type="AlphaFoldDB" id="A0A1M5KKI2"/>
<dbReference type="Pfam" id="PF00990">
    <property type="entry name" value="GGDEF"/>
    <property type="match status" value="1"/>
</dbReference>
<dbReference type="Gene3D" id="3.40.50.2300">
    <property type="match status" value="1"/>
</dbReference>
<dbReference type="InterPro" id="IPR013767">
    <property type="entry name" value="PAS_fold"/>
</dbReference>
<dbReference type="SUPFAM" id="SSF55073">
    <property type="entry name" value="Nucleotide cyclase"/>
    <property type="match status" value="1"/>
</dbReference>
<dbReference type="Gene3D" id="3.30.450.20">
    <property type="entry name" value="PAS domain"/>
    <property type="match status" value="1"/>
</dbReference>
<dbReference type="InterPro" id="IPR043128">
    <property type="entry name" value="Rev_trsase/Diguanyl_cyclase"/>
</dbReference>
<dbReference type="GO" id="GO:0071111">
    <property type="term" value="F:cyclic-guanylate-specific phosphodiesterase activity"/>
    <property type="evidence" value="ECO:0007669"/>
    <property type="project" value="InterPro"/>
</dbReference>
<feature type="domain" description="Response regulatory" evidence="3">
    <location>
        <begin position="17"/>
        <end position="132"/>
    </location>
</feature>
<evidence type="ECO:0000256" key="1">
    <source>
        <dbReference type="PROSITE-ProRule" id="PRU00169"/>
    </source>
</evidence>
<dbReference type="InterPro" id="IPR001633">
    <property type="entry name" value="EAL_dom"/>
</dbReference>
<dbReference type="SUPFAM" id="SSF55785">
    <property type="entry name" value="PYP-like sensor domain (PAS domain)"/>
    <property type="match status" value="1"/>
</dbReference>
<keyword evidence="2" id="KW-0175">Coiled coil</keyword>
<evidence type="ECO:0000313" key="7">
    <source>
        <dbReference type="Proteomes" id="UP000184000"/>
    </source>
</evidence>
<reference evidence="6 7" key="1">
    <citation type="submission" date="2016-11" db="EMBL/GenBank/DDBJ databases">
        <authorList>
            <person name="Jaros S."/>
            <person name="Januszkiewicz K."/>
            <person name="Wedrychowicz H."/>
        </authorList>
    </citation>
    <scope>NUCLEOTIDE SEQUENCE [LARGE SCALE GENOMIC DNA]</scope>
    <source>
        <strain evidence="6 7">DSM 18231</strain>
    </source>
</reference>
<dbReference type="NCBIfam" id="TIGR00254">
    <property type="entry name" value="GGDEF"/>
    <property type="match status" value="1"/>
</dbReference>
<dbReference type="InterPro" id="IPR000160">
    <property type="entry name" value="GGDEF_dom"/>
</dbReference>
<dbReference type="PANTHER" id="PTHR33121">
    <property type="entry name" value="CYCLIC DI-GMP PHOSPHODIESTERASE PDEF"/>
    <property type="match status" value="1"/>
</dbReference>
<gene>
    <name evidence="6" type="ORF">SAMN02744645_0536</name>
</gene>
<dbReference type="InterPro" id="IPR035919">
    <property type="entry name" value="EAL_sf"/>
</dbReference>
<dbReference type="Pfam" id="PF00563">
    <property type="entry name" value="EAL"/>
    <property type="match status" value="1"/>
</dbReference>
<organism evidence="6 7">
    <name type="scientific">Stutzerimonas xanthomarina DSM 18231</name>
    <dbReference type="NCBI Taxonomy" id="1403346"/>
    <lineage>
        <taxon>Bacteria</taxon>
        <taxon>Pseudomonadati</taxon>
        <taxon>Pseudomonadota</taxon>
        <taxon>Gammaproteobacteria</taxon>
        <taxon>Pseudomonadales</taxon>
        <taxon>Pseudomonadaceae</taxon>
        <taxon>Stutzerimonas</taxon>
    </lineage>
</organism>
<feature type="domain" description="GGDEF" evidence="5">
    <location>
        <begin position="304"/>
        <end position="435"/>
    </location>
</feature>
<accession>A0A1M5KKI2</accession>
<feature type="coiled-coil region" evidence="2">
    <location>
        <begin position="131"/>
        <end position="160"/>
    </location>
</feature>
<dbReference type="InterPro" id="IPR000014">
    <property type="entry name" value="PAS"/>
</dbReference>
<dbReference type="CDD" id="cd00130">
    <property type="entry name" value="PAS"/>
    <property type="match status" value="1"/>
</dbReference>
<comment type="caution">
    <text evidence="1">Lacks conserved residue(s) required for the propagation of feature annotation.</text>
</comment>
<evidence type="ECO:0000259" key="4">
    <source>
        <dbReference type="PROSITE" id="PS50883"/>
    </source>
</evidence>
<dbReference type="SUPFAM" id="SSF141868">
    <property type="entry name" value="EAL domain-like"/>
    <property type="match status" value="1"/>
</dbReference>
<dbReference type="PROSITE" id="PS50110">
    <property type="entry name" value="RESPONSE_REGULATORY"/>
    <property type="match status" value="1"/>
</dbReference>
<sequence length="696" mass="76612">MVRSKAAAMAPQTKTIRLLILEDSQNEAERLVSLFRNAGQATRVHRLTSSEDLADVLQQTWDLLINAPTSANLDPSEVIGAIRKQAKDIPVIQLINGNDTDAITEALTLGAQGALPQGEDEWLVLVASRELANLEERRARRSAELALREAEKRCQLLLESSVDAIAYVHDGMHIYANRAYLELFGYEDVEELEGMPMIDLIASCDQGEFKSFLKNYQSLQGSAELTCGGIRADGRNFKARMHFSPASYDGEPCIQAVIRAESDNAELEKLREISSQDLVTGLYNRNHFLESLDGAIERAVNAGKSSSLAYIRIDRFASLQAEIGLGDSDRLLAELAQLLRAQFPEKAELARFGDDAFAVLMPEAAPKQLEQPLTELLRKVEGHLFDVGGRTVQTSLSIGVAALDEQTAKARDVIDRAHRCAEELTDGNALRTYDPARELAAAASRGNILAMLQQALERNSFRLLFQPIISLRGDSHEHYEVLLRLLDSEGTEVPPGEFLDAAKEAGLATKIDRWVLLNSIKLLAEHRNKGHSTRLMVHLSGASLQDPSLLGWLGVALKASKLPPDSLVFQLDEHDAVAYLRQAKALTQGLAGLGCRVALNQFGCVLNPLNTLKHLNVDFVKIDGSYTQDLSRQENQEALKQLLAQLHEQAKQTIVPFVDSATVLATLWQAGVGYIQGQYLQGPSQSMDYDFSSDED</sequence>